<dbReference type="Pfam" id="PF02365">
    <property type="entry name" value="NAM"/>
    <property type="match status" value="1"/>
</dbReference>
<comment type="subcellular location">
    <subcellularLocation>
        <location evidence="1">Nucleus</location>
    </subcellularLocation>
</comment>
<dbReference type="Gene3D" id="2.170.150.80">
    <property type="entry name" value="NAC domain"/>
    <property type="match status" value="1"/>
</dbReference>
<reference evidence="8" key="1">
    <citation type="journal article" date="2023" name="Plant J.">
        <title>Genome sequences and population genomics provide insights into the demographic history, inbreeding, and mutation load of two 'living fossil' tree species of Dipteronia.</title>
        <authorList>
            <person name="Feng Y."/>
            <person name="Comes H.P."/>
            <person name="Chen J."/>
            <person name="Zhu S."/>
            <person name="Lu R."/>
            <person name="Zhang X."/>
            <person name="Li P."/>
            <person name="Qiu J."/>
            <person name="Olsen K.M."/>
            <person name="Qiu Y."/>
        </authorList>
    </citation>
    <scope>NUCLEOTIDE SEQUENCE</scope>
    <source>
        <strain evidence="8">KIB01</strain>
    </source>
</reference>
<keyword evidence="5" id="KW-0539">Nucleus</keyword>
<dbReference type="AlphaFoldDB" id="A0AAD9U9M3"/>
<dbReference type="InterPro" id="IPR003441">
    <property type="entry name" value="NAC-dom"/>
</dbReference>
<sequence>MHVCMYAEQAAWRSNDPVWFFFGEPDYKYANSRRVNRKTKAGYWKPTGADRTIKDMQGREIGIKKNLVFRLSSSNKGDKTHWVMHEYHSNNARFYPKPFVLFRLKRKSDDDGSDTCDGPSHQLTSQSQGNHQLPEREPLSNVSEQDYGPAAQGPSYSSGCNYQINTGRSHTINSSYSTEQDDQEFVNSLWADREGEYSFEETVNTCLHEFNPPRSLRQVYAGDSSYANAETVYSQWANVLETPSFLSGNFSSKKCRQIHMGQAPQSKKPRINCIQLVSEEFPVVTTCEAQHLPKSHNIEKKSAPVKVYLQGKVSSKAVSRDEVRIFETTALQT</sequence>
<name>A0AAD9U9M3_9ROSI</name>
<evidence type="ECO:0000256" key="4">
    <source>
        <dbReference type="ARBA" id="ARBA00023163"/>
    </source>
</evidence>
<evidence type="ECO:0000256" key="2">
    <source>
        <dbReference type="ARBA" id="ARBA00023015"/>
    </source>
</evidence>
<dbReference type="GO" id="GO:0006355">
    <property type="term" value="P:regulation of DNA-templated transcription"/>
    <property type="evidence" value="ECO:0007669"/>
    <property type="project" value="InterPro"/>
</dbReference>
<evidence type="ECO:0000256" key="1">
    <source>
        <dbReference type="ARBA" id="ARBA00004123"/>
    </source>
</evidence>
<evidence type="ECO:0000256" key="6">
    <source>
        <dbReference type="SAM" id="MobiDB-lite"/>
    </source>
</evidence>
<dbReference type="EMBL" id="JANJYI010000005">
    <property type="protein sequence ID" value="KAK2649915.1"/>
    <property type="molecule type" value="Genomic_DNA"/>
</dbReference>
<keyword evidence="3" id="KW-0238">DNA-binding</keyword>
<evidence type="ECO:0000313" key="8">
    <source>
        <dbReference type="EMBL" id="KAK2649915.1"/>
    </source>
</evidence>
<keyword evidence="4" id="KW-0804">Transcription</keyword>
<comment type="caution">
    <text evidence="8">The sequence shown here is derived from an EMBL/GenBank/DDBJ whole genome shotgun (WGS) entry which is preliminary data.</text>
</comment>
<dbReference type="SUPFAM" id="SSF101941">
    <property type="entry name" value="NAC domain"/>
    <property type="match status" value="1"/>
</dbReference>
<evidence type="ECO:0000256" key="3">
    <source>
        <dbReference type="ARBA" id="ARBA00023125"/>
    </source>
</evidence>
<gene>
    <name evidence="8" type="ORF">Ddye_017404</name>
</gene>
<feature type="region of interest" description="Disordered" evidence="6">
    <location>
        <begin position="110"/>
        <end position="162"/>
    </location>
</feature>
<dbReference type="GO" id="GO:0005634">
    <property type="term" value="C:nucleus"/>
    <property type="evidence" value="ECO:0007669"/>
    <property type="project" value="UniProtKB-SubCell"/>
</dbReference>
<dbReference type="PROSITE" id="PS51005">
    <property type="entry name" value="NAC"/>
    <property type="match status" value="1"/>
</dbReference>
<organism evidence="8 9">
    <name type="scientific">Dipteronia dyeriana</name>
    <dbReference type="NCBI Taxonomy" id="168575"/>
    <lineage>
        <taxon>Eukaryota</taxon>
        <taxon>Viridiplantae</taxon>
        <taxon>Streptophyta</taxon>
        <taxon>Embryophyta</taxon>
        <taxon>Tracheophyta</taxon>
        <taxon>Spermatophyta</taxon>
        <taxon>Magnoliopsida</taxon>
        <taxon>eudicotyledons</taxon>
        <taxon>Gunneridae</taxon>
        <taxon>Pentapetalae</taxon>
        <taxon>rosids</taxon>
        <taxon>malvids</taxon>
        <taxon>Sapindales</taxon>
        <taxon>Sapindaceae</taxon>
        <taxon>Hippocastanoideae</taxon>
        <taxon>Acereae</taxon>
        <taxon>Dipteronia</taxon>
    </lineage>
</organism>
<dbReference type="GO" id="GO:0003677">
    <property type="term" value="F:DNA binding"/>
    <property type="evidence" value="ECO:0007669"/>
    <property type="project" value="UniProtKB-KW"/>
</dbReference>
<feature type="compositionally biased region" description="Polar residues" evidence="6">
    <location>
        <begin position="121"/>
        <end position="131"/>
    </location>
</feature>
<protein>
    <recommendedName>
        <fullName evidence="7">NAC domain-containing protein</fullName>
    </recommendedName>
</protein>
<keyword evidence="2" id="KW-0805">Transcription regulation</keyword>
<dbReference type="PANTHER" id="PTHR31989">
    <property type="entry name" value="NAC DOMAIN-CONTAINING PROTEIN 82-RELATED"/>
    <property type="match status" value="1"/>
</dbReference>
<dbReference type="Proteomes" id="UP001280121">
    <property type="component" value="Unassembled WGS sequence"/>
</dbReference>
<dbReference type="InterPro" id="IPR036093">
    <property type="entry name" value="NAC_dom_sf"/>
</dbReference>
<proteinExistence type="predicted"/>
<feature type="domain" description="NAC" evidence="7">
    <location>
        <begin position="1"/>
        <end position="107"/>
    </location>
</feature>
<evidence type="ECO:0000259" key="7">
    <source>
        <dbReference type="PROSITE" id="PS51005"/>
    </source>
</evidence>
<evidence type="ECO:0000313" key="9">
    <source>
        <dbReference type="Proteomes" id="UP001280121"/>
    </source>
</evidence>
<accession>A0AAD9U9M3</accession>
<keyword evidence="9" id="KW-1185">Reference proteome</keyword>
<evidence type="ECO:0000256" key="5">
    <source>
        <dbReference type="ARBA" id="ARBA00023242"/>
    </source>
</evidence>